<feature type="domain" description="B box-type" evidence="5">
    <location>
        <begin position="130"/>
        <end position="176"/>
    </location>
</feature>
<dbReference type="FunCoup" id="F6QYU2">
    <property type="interactions" value="4"/>
</dbReference>
<feature type="region of interest" description="Disordered" evidence="4">
    <location>
        <begin position="802"/>
        <end position="854"/>
    </location>
</feature>
<reference evidence="6" key="2">
    <citation type="submission" date="2025-08" db="UniProtKB">
        <authorList>
            <consortium name="Ensembl"/>
        </authorList>
    </citation>
    <scope>IDENTIFICATION</scope>
</reference>
<feature type="compositionally biased region" description="Basic and acidic residues" evidence="4">
    <location>
        <begin position="808"/>
        <end position="828"/>
    </location>
</feature>
<feature type="compositionally biased region" description="Basic and acidic residues" evidence="4">
    <location>
        <begin position="203"/>
        <end position="218"/>
    </location>
</feature>
<dbReference type="KEGG" id="mdo:100013284"/>
<dbReference type="SMART" id="SM00336">
    <property type="entry name" value="BBOX"/>
    <property type="match status" value="1"/>
</dbReference>
<sequence length="854" mass="97378">MNTNDFIVLPWGKSGNSVKLKAKNVRELRLEKVQLELETQEMEKKLQQLQSSMSREKEERERSSGFHWKSGQPGKLTNQSQAMSQNKENVAKISPGKVKLRILKDQIQELPKQSFSYKASNTCAQDKVKAKIKVCGQCENKYALLVCLECGEDYCSSCFARIHQKGALKRHRTTLLQTRAQVLSRLDIAHRFLKEIYPEEAQDKQNLKKEVRKNEKAPKTTSQQINDSEVDPTASQKAELTNETGGLLLQGSFDEEESANSFQEILSQWRNSNQENKEKQVYQEAEISPGRDSFSQNSEQMEASEAQTNLKIWREPLKIEFKEDSLTYVERLWLKKHRRNLLHSAKSISPEKEISPSLPISEPPSPLIASTEEMELSEKHDIIEDEEIKPNNLAPCLPEQPELEKPDLAVKIEELDDNYEEEPGESGSSVPYKVELANTDCQQSWGMDEYQKTNFQFGKGIPFSLAKASHAVQRLENLTREKDLLSHCSNIISSSSKENLKVSSPRSSTPDISKITERMAAVSSEKHITKKKSFLLENRKPDEKICASHQRTLYHSNLDLGDSHSERSTYNCKVSLQEKSFQENNNSQRPRSSKPSKLQKIALRTKPVIEQYQGLEKFFIFGKNPFRERFKLSLAMRSESSLSNSRITLAGNRHWISENSLSEHADDSIVQDVIWNNQKKSLGVLKPQRGRPSQRPLSANIPLCKTVLYGSPSYMSLHERPRSAVSRPASRATSEISEIEYLDITDQNEPFLEDAADHQTLDSLERELNTLRNLSDAPERLYSLNPEKLSSINRHLEKIGKTMTDVPKTSELKDSSRLDISRDNEIHCHLSSSESSIDDEEENSLEKQQVIALH</sequence>
<evidence type="ECO:0000256" key="4">
    <source>
        <dbReference type="SAM" id="MobiDB-lite"/>
    </source>
</evidence>
<dbReference type="GO" id="GO:0008270">
    <property type="term" value="F:zinc ion binding"/>
    <property type="evidence" value="ECO:0007669"/>
    <property type="project" value="UniProtKB-KW"/>
</dbReference>
<dbReference type="PROSITE" id="PS50119">
    <property type="entry name" value="ZF_BBOX"/>
    <property type="match status" value="1"/>
</dbReference>
<dbReference type="eggNOG" id="ENOG502QZ7B">
    <property type="taxonomic scope" value="Eukaryota"/>
</dbReference>
<dbReference type="InterPro" id="IPR000315">
    <property type="entry name" value="Znf_B-box"/>
</dbReference>
<proteinExistence type="predicted"/>
<dbReference type="InterPro" id="IPR037688">
    <property type="entry name" value="ZBBX"/>
</dbReference>
<dbReference type="GeneTree" id="ENSGT00390000018298"/>
<dbReference type="PANTHER" id="PTHR28634">
    <property type="entry name" value="ZINC FINGER B-BOX DOMAIN-CONTAINING PROTEIN 1"/>
    <property type="match status" value="1"/>
</dbReference>
<reference evidence="6 7" key="1">
    <citation type="journal article" date="2007" name="Nature">
        <title>Genome of the marsupial Monodelphis domestica reveals innovation in non-coding sequences.</title>
        <authorList>
            <person name="Mikkelsen T.S."/>
            <person name="Wakefield M.J."/>
            <person name="Aken B."/>
            <person name="Amemiya C.T."/>
            <person name="Chang J.L."/>
            <person name="Duke S."/>
            <person name="Garber M."/>
            <person name="Gentles A.J."/>
            <person name="Goodstadt L."/>
            <person name="Heger A."/>
            <person name="Jurka J."/>
            <person name="Kamal M."/>
            <person name="Mauceli E."/>
            <person name="Searle S.M."/>
            <person name="Sharpe T."/>
            <person name="Baker M.L."/>
            <person name="Batzer M.A."/>
            <person name="Benos P.V."/>
            <person name="Belov K."/>
            <person name="Clamp M."/>
            <person name="Cook A."/>
            <person name="Cuff J."/>
            <person name="Das R."/>
            <person name="Davidow L."/>
            <person name="Deakin J.E."/>
            <person name="Fazzari M.J."/>
            <person name="Glass J.L."/>
            <person name="Grabherr M."/>
            <person name="Greally J.M."/>
            <person name="Gu W."/>
            <person name="Hore T.A."/>
            <person name="Huttley G.A."/>
            <person name="Kleber M."/>
            <person name="Jirtle R.L."/>
            <person name="Koina E."/>
            <person name="Lee J.T."/>
            <person name="Mahony S."/>
            <person name="Marra M.A."/>
            <person name="Miller R.D."/>
            <person name="Nicholls R.D."/>
            <person name="Oda M."/>
            <person name="Papenfuss A.T."/>
            <person name="Parra Z.E."/>
            <person name="Pollock D.D."/>
            <person name="Ray D.A."/>
            <person name="Schein J.E."/>
            <person name="Speed T.P."/>
            <person name="Thompson K."/>
            <person name="VandeBerg J.L."/>
            <person name="Wade C.M."/>
            <person name="Walker J.A."/>
            <person name="Waters P.D."/>
            <person name="Webber C."/>
            <person name="Weidman J.R."/>
            <person name="Xie X."/>
            <person name="Zody M.C."/>
            <person name="Baldwin J."/>
            <person name="Abdouelleil A."/>
            <person name="Abdulkadir J."/>
            <person name="Abebe A."/>
            <person name="Abera B."/>
            <person name="Abreu J."/>
            <person name="Acer S.C."/>
            <person name="Aftuck L."/>
            <person name="Alexander A."/>
            <person name="An P."/>
            <person name="Anderson E."/>
            <person name="Anderson S."/>
            <person name="Arachi H."/>
            <person name="Azer M."/>
            <person name="Bachantsang P."/>
            <person name="Barry A."/>
            <person name="Bayul T."/>
            <person name="Berlin A."/>
            <person name="Bessette D."/>
            <person name="Bloom T."/>
            <person name="Bloom T."/>
            <person name="Boguslavskiy L."/>
            <person name="Bonnet C."/>
            <person name="Boukhgalter B."/>
            <person name="Bourzgui I."/>
            <person name="Brown A."/>
            <person name="Cahill P."/>
            <person name="Channer S."/>
            <person name="Cheshatsang Y."/>
            <person name="Chuda L."/>
            <person name="Citroen M."/>
            <person name="Collymore A."/>
            <person name="Cooke P."/>
            <person name="Costello M."/>
            <person name="D'Aco K."/>
            <person name="Daza R."/>
            <person name="De Haan G."/>
            <person name="DeGray S."/>
            <person name="DeMaso C."/>
            <person name="Dhargay N."/>
            <person name="Dooley K."/>
            <person name="Dooley E."/>
            <person name="Doricent M."/>
            <person name="Dorje P."/>
            <person name="Dorjee K."/>
            <person name="Dupes A."/>
            <person name="Elong R."/>
            <person name="Falk J."/>
            <person name="Farina A."/>
            <person name="Faro S."/>
            <person name="Ferguson D."/>
            <person name="Fisher S."/>
            <person name="Foley C.D."/>
            <person name="Franke A."/>
            <person name="Friedrich D."/>
            <person name="Gadbois L."/>
            <person name="Gearin G."/>
            <person name="Gearin C.R."/>
            <person name="Giannoukos G."/>
            <person name="Goode T."/>
            <person name="Graham J."/>
            <person name="Grandbois E."/>
            <person name="Grewal S."/>
            <person name="Gyaltsen K."/>
            <person name="Hafez N."/>
            <person name="Hagos B."/>
            <person name="Hall J."/>
            <person name="Henson C."/>
            <person name="Hollinger A."/>
            <person name="Honan T."/>
            <person name="Huard M.D."/>
            <person name="Hughes L."/>
            <person name="Hurhula B."/>
            <person name="Husby M.E."/>
            <person name="Kamat A."/>
            <person name="Kanga B."/>
            <person name="Kashin S."/>
            <person name="Khazanovich D."/>
            <person name="Kisner P."/>
            <person name="Lance K."/>
            <person name="Lara M."/>
            <person name="Lee W."/>
            <person name="Lennon N."/>
            <person name="Letendre F."/>
            <person name="LeVine R."/>
            <person name="Lipovsky A."/>
            <person name="Liu X."/>
            <person name="Liu J."/>
            <person name="Liu S."/>
            <person name="Lokyitsang T."/>
            <person name="Lokyitsang Y."/>
            <person name="Lubonja R."/>
            <person name="Lui A."/>
            <person name="MacDonald P."/>
            <person name="Magnisalis V."/>
            <person name="Maru K."/>
            <person name="Matthews C."/>
            <person name="McCusker W."/>
            <person name="McDonough S."/>
            <person name="Mehta T."/>
            <person name="Meldrim J."/>
            <person name="Meneus L."/>
            <person name="Mihai O."/>
            <person name="Mihalev A."/>
            <person name="Mihova T."/>
            <person name="Mittelman R."/>
            <person name="Mlenga V."/>
            <person name="Montmayeur A."/>
            <person name="Mulrain L."/>
            <person name="Navidi A."/>
            <person name="Naylor J."/>
            <person name="Negash T."/>
            <person name="Nguyen T."/>
            <person name="Nguyen N."/>
            <person name="Nicol R."/>
            <person name="Norbu C."/>
            <person name="Norbu N."/>
            <person name="Novod N."/>
            <person name="O'Neill B."/>
            <person name="Osman S."/>
            <person name="Markiewicz E."/>
            <person name="Oyono O.L."/>
            <person name="Patti C."/>
            <person name="Phunkhang P."/>
            <person name="Pierre F."/>
            <person name="Priest M."/>
            <person name="Raghuraman S."/>
            <person name="Rege F."/>
            <person name="Reyes R."/>
            <person name="Rise C."/>
            <person name="Rogov P."/>
            <person name="Ross K."/>
            <person name="Ryan E."/>
            <person name="Settipalli S."/>
            <person name="Shea T."/>
            <person name="Sherpa N."/>
            <person name="Shi L."/>
            <person name="Shih D."/>
            <person name="Sparrow T."/>
            <person name="Spaulding J."/>
            <person name="Stalker J."/>
            <person name="Stange-Thomann N."/>
            <person name="Stavropoulos S."/>
            <person name="Stone C."/>
            <person name="Strader C."/>
            <person name="Tesfaye S."/>
            <person name="Thomson T."/>
            <person name="Thoulutsang Y."/>
            <person name="Thoulutsang D."/>
            <person name="Topham K."/>
            <person name="Topping I."/>
            <person name="Tsamla T."/>
            <person name="Vassiliev H."/>
            <person name="Vo A."/>
            <person name="Wangchuk T."/>
            <person name="Wangdi T."/>
            <person name="Weiand M."/>
            <person name="Wilkinson J."/>
            <person name="Wilson A."/>
            <person name="Yadav S."/>
            <person name="Young G."/>
            <person name="Yu Q."/>
            <person name="Zembek L."/>
            <person name="Zhong D."/>
            <person name="Zimmer A."/>
            <person name="Zwirko Z."/>
            <person name="Jaffe D.B."/>
            <person name="Alvarez P."/>
            <person name="Brockman W."/>
            <person name="Butler J."/>
            <person name="Chin C."/>
            <person name="Gnerre S."/>
            <person name="MacCallum I."/>
            <person name="Graves J.A."/>
            <person name="Ponting C.P."/>
            <person name="Breen M."/>
            <person name="Samollow P.B."/>
            <person name="Lander E.S."/>
            <person name="Lindblad-Toh K."/>
        </authorList>
    </citation>
    <scope>NUCLEOTIDE SEQUENCE [LARGE SCALE GENOMIC DNA]</scope>
</reference>
<dbReference type="Proteomes" id="UP000002280">
    <property type="component" value="Chromosome 7"/>
</dbReference>
<keyword evidence="7" id="KW-1185">Reference proteome</keyword>
<dbReference type="OMA" id="FTMGTNC"/>
<accession>F6QYU2</accession>
<keyword evidence="1 3" id="KW-0479">Metal-binding</keyword>
<evidence type="ECO:0000256" key="2">
    <source>
        <dbReference type="ARBA" id="ARBA00022833"/>
    </source>
</evidence>
<reference evidence="6" key="3">
    <citation type="submission" date="2025-09" db="UniProtKB">
        <authorList>
            <consortium name="Ensembl"/>
        </authorList>
    </citation>
    <scope>IDENTIFICATION</scope>
</reference>
<dbReference type="OrthoDB" id="6226111at2759"/>
<dbReference type="PANTHER" id="PTHR28634:SF1">
    <property type="entry name" value="ZINC FINGER B-BOX DOMAIN-CONTAINING PROTEIN 1"/>
    <property type="match status" value="1"/>
</dbReference>
<feature type="region of interest" description="Disordered" evidence="4">
    <location>
        <begin position="579"/>
        <end position="598"/>
    </location>
</feature>
<feature type="compositionally biased region" description="Polar residues" evidence="4">
    <location>
        <begin position="579"/>
        <end position="596"/>
    </location>
</feature>
<feature type="compositionally biased region" description="Polar residues" evidence="4">
    <location>
        <begin position="75"/>
        <end position="87"/>
    </location>
</feature>
<dbReference type="HOGENOM" id="CLU_376239_0_0_1"/>
<dbReference type="AlphaFoldDB" id="F6QYU2"/>
<dbReference type="CDD" id="cd19818">
    <property type="entry name" value="Bbox1_ZBBX"/>
    <property type="match status" value="1"/>
</dbReference>
<dbReference type="InParanoid" id="F6QYU2"/>
<name>F6QYU2_MONDO</name>
<evidence type="ECO:0000259" key="5">
    <source>
        <dbReference type="PROSITE" id="PS50119"/>
    </source>
</evidence>
<dbReference type="CTD" id="79740"/>
<feature type="compositionally biased region" description="Polar residues" evidence="4">
    <location>
        <begin position="219"/>
        <end position="237"/>
    </location>
</feature>
<organism evidence="6 7">
    <name type="scientific">Monodelphis domestica</name>
    <name type="common">Gray short-tailed opossum</name>
    <dbReference type="NCBI Taxonomy" id="13616"/>
    <lineage>
        <taxon>Eukaryota</taxon>
        <taxon>Metazoa</taxon>
        <taxon>Chordata</taxon>
        <taxon>Craniata</taxon>
        <taxon>Vertebrata</taxon>
        <taxon>Euteleostomi</taxon>
        <taxon>Mammalia</taxon>
        <taxon>Metatheria</taxon>
        <taxon>Didelphimorphia</taxon>
        <taxon>Didelphidae</taxon>
        <taxon>Monodelphis</taxon>
    </lineage>
</organism>
<gene>
    <name evidence="6" type="primary">ZBBX</name>
</gene>
<dbReference type="Pfam" id="PF22586">
    <property type="entry name" value="ANCHR-like_BBOX"/>
    <property type="match status" value="1"/>
</dbReference>
<dbReference type="GeneID" id="100013284"/>
<protein>
    <submittedName>
        <fullName evidence="6">Zinc finger B-box domain containing</fullName>
    </submittedName>
</protein>
<feature type="compositionally biased region" description="Basic and acidic residues" evidence="4">
    <location>
        <begin position="54"/>
        <end position="64"/>
    </location>
</feature>
<evidence type="ECO:0000256" key="1">
    <source>
        <dbReference type="ARBA" id="ARBA00022771"/>
    </source>
</evidence>
<feature type="region of interest" description="Disordered" evidence="4">
    <location>
        <begin position="203"/>
        <end position="237"/>
    </location>
</feature>
<keyword evidence="1 3" id="KW-0863">Zinc-finger</keyword>
<evidence type="ECO:0000313" key="6">
    <source>
        <dbReference type="Ensembl" id="ENSMODP00000038270.2"/>
    </source>
</evidence>
<dbReference type="Ensembl" id="ENSMODT00000039870.3">
    <property type="protein sequence ID" value="ENSMODP00000038270.2"/>
    <property type="gene ID" value="ENSMODG00000025488.3"/>
</dbReference>
<evidence type="ECO:0000256" key="3">
    <source>
        <dbReference type="PROSITE-ProRule" id="PRU00024"/>
    </source>
</evidence>
<dbReference type="InterPro" id="IPR038446">
    <property type="entry name" value="CEBP_ZZ_sf"/>
</dbReference>
<dbReference type="Gene3D" id="4.10.640.40">
    <property type="entry name" value="Cytoplasmic polyadenylation element-binding protein, ZZ domain"/>
    <property type="match status" value="1"/>
</dbReference>
<dbReference type="Bgee" id="ENSMODG00000025488">
    <property type="expression patterns" value="Expressed in spermatocyte and 15 other cell types or tissues"/>
</dbReference>
<keyword evidence="2" id="KW-0862">Zinc</keyword>
<feature type="region of interest" description="Disordered" evidence="4">
    <location>
        <begin position="44"/>
        <end position="87"/>
    </location>
</feature>
<evidence type="ECO:0000313" key="7">
    <source>
        <dbReference type="Proteomes" id="UP000002280"/>
    </source>
</evidence>